<protein>
    <submittedName>
        <fullName evidence="1">Toluene tolerance protein</fullName>
    </submittedName>
</protein>
<name>A0ABM6TLU4_9CAUL</name>
<dbReference type="Proteomes" id="UP000240527">
    <property type="component" value="Chromosome"/>
</dbReference>
<dbReference type="PANTHER" id="PTHR36573">
    <property type="entry name" value="INTERMEMBRANE PHOSPHOLIPID TRANSPORT SYSTEM BINDING PROTEIN MLAC"/>
    <property type="match status" value="1"/>
</dbReference>
<organism evidence="1 2">
    <name type="scientific">Caulobacter segnis</name>
    <dbReference type="NCBI Taxonomy" id="88688"/>
    <lineage>
        <taxon>Bacteria</taxon>
        <taxon>Pseudomonadati</taxon>
        <taxon>Pseudomonadota</taxon>
        <taxon>Alphaproteobacteria</taxon>
        <taxon>Caulobacterales</taxon>
        <taxon>Caulobacteraceae</taxon>
        <taxon>Caulobacter</taxon>
    </lineage>
</organism>
<dbReference type="Gene3D" id="3.10.450.710">
    <property type="entry name" value="Tgt2/MlaC"/>
    <property type="match status" value="1"/>
</dbReference>
<proteinExistence type="predicted"/>
<accession>A0ABM6TLU4</accession>
<dbReference type="PANTHER" id="PTHR36573:SF1">
    <property type="entry name" value="INTERMEMBRANE PHOSPHOLIPID TRANSPORT SYSTEM BINDING PROTEIN MLAC"/>
    <property type="match status" value="1"/>
</dbReference>
<reference evidence="1 2" key="1">
    <citation type="journal article" date="2015" name="Biotechnol. Bioeng.">
        <title>Genome sequence and phenotypic characterization of Caulobacter segnis.</title>
        <authorList>
            <person name="Patel S."/>
            <person name="Fletcher B."/>
            <person name="Scott D.C."/>
            <person name="Ely B."/>
        </authorList>
    </citation>
    <scope>NUCLEOTIDE SEQUENCE [LARGE SCALE GENOMIC DNA]</scope>
    <source>
        <strain evidence="1 2">TK0059</strain>
    </source>
</reference>
<gene>
    <name evidence="1" type="ORF">B7G68_21455</name>
</gene>
<sequence>MLQRRPRRPIHSLTGKMMNTSTTRRGAHAALLAFFGAVAIGAPAMAQQARDPGAEAFVQAKAQRVISVLANKGMSEAQKKQIFHQAVDELADVPRITNFVLGKYARTITPDQRARFAPAFRTYAENVYQDRIDDYKGEVLKVTGSVVRKPGDVIVNTTISGGQISQPLPVAWRVLGGGQTWKVVDVQFKGVWLAITQQQDFVSTIDNAGGNIDVLINQLQKGQAAKGR</sequence>
<dbReference type="InterPro" id="IPR042245">
    <property type="entry name" value="Tgt2/MlaC_sf"/>
</dbReference>
<evidence type="ECO:0000313" key="2">
    <source>
        <dbReference type="Proteomes" id="UP000240527"/>
    </source>
</evidence>
<evidence type="ECO:0000313" key="1">
    <source>
        <dbReference type="EMBL" id="AVQ04186.1"/>
    </source>
</evidence>
<keyword evidence="2" id="KW-1185">Reference proteome</keyword>
<dbReference type="EMBL" id="CP027850">
    <property type="protein sequence ID" value="AVQ04186.1"/>
    <property type="molecule type" value="Genomic_DNA"/>
</dbReference>
<dbReference type="InterPro" id="IPR008869">
    <property type="entry name" value="MlaC/ttg2D"/>
</dbReference>
<dbReference type="Pfam" id="PF05494">
    <property type="entry name" value="MlaC"/>
    <property type="match status" value="1"/>
</dbReference>